<sequence length="379" mass="41863">MKPTSEMTVEELRAEFKSYGEKFAINEASKKIFQKQLERYRRSKKIVVNPDSSPAVASSSRAGNRTRRGSSRFPAKAAEEATPPPTQVGLRTPFAVRSSRKGRRSSIKAPVVTSSPASDSDSSASLERSEAPATSQPRRVSTRGKTPALQADPSPVITKKELASPPPERSDSPIFIGTQAGQKRQFDWNNDESSMMTKSEPSPVQEAPLSAAQIALANAVKGSRALFDSNHPDYCKRDVTSSQWLKIATVVGHKGQLGVLMKAWNDLVNRYEQAKDSEHPSQIRELLRFIDELPPAEAELIPVSGRKRAAAVMEPSDQRTPKRAKQDEVLNGSVIATPLEAIEEFEAFGRFVATALRRMAQENQNPAMDEMYAIIRKYR</sequence>
<feature type="compositionally biased region" description="Low complexity" evidence="1">
    <location>
        <begin position="114"/>
        <end position="125"/>
    </location>
</feature>
<dbReference type="AlphaFoldDB" id="A0A1I7ZY31"/>
<evidence type="ECO:0000313" key="3">
    <source>
        <dbReference type="Proteomes" id="UP000095287"/>
    </source>
</evidence>
<dbReference type="InterPro" id="IPR006578">
    <property type="entry name" value="MADF-dom"/>
</dbReference>
<dbReference type="Pfam" id="PF10545">
    <property type="entry name" value="MADF_DNA_bdg"/>
    <property type="match status" value="1"/>
</dbReference>
<feature type="compositionally biased region" description="Polar residues" evidence="1">
    <location>
        <begin position="50"/>
        <end position="63"/>
    </location>
</feature>
<feature type="region of interest" description="Disordered" evidence="1">
    <location>
        <begin position="43"/>
        <end position="175"/>
    </location>
</feature>
<keyword evidence="3" id="KW-1185">Reference proteome</keyword>
<evidence type="ECO:0000313" key="4">
    <source>
        <dbReference type="WBParaSite" id="L893_g30933.t1"/>
    </source>
</evidence>
<organism evidence="3 4">
    <name type="scientific">Steinernema glaseri</name>
    <dbReference type="NCBI Taxonomy" id="37863"/>
    <lineage>
        <taxon>Eukaryota</taxon>
        <taxon>Metazoa</taxon>
        <taxon>Ecdysozoa</taxon>
        <taxon>Nematoda</taxon>
        <taxon>Chromadorea</taxon>
        <taxon>Rhabditida</taxon>
        <taxon>Tylenchina</taxon>
        <taxon>Panagrolaimomorpha</taxon>
        <taxon>Strongyloidoidea</taxon>
        <taxon>Steinernematidae</taxon>
        <taxon>Steinernema</taxon>
    </lineage>
</organism>
<feature type="domain" description="MADF" evidence="2">
    <location>
        <begin position="216"/>
        <end position="279"/>
    </location>
</feature>
<protein>
    <submittedName>
        <fullName evidence="4">MADF domain-containing protein</fullName>
    </submittedName>
</protein>
<reference evidence="4" key="1">
    <citation type="submission" date="2016-11" db="UniProtKB">
        <authorList>
            <consortium name="WormBaseParasite"/>
        </authorList>
    </citation>
    <scope>IDENTIFICATION</scope>
</reference>
<evidence type="ECO:0000259" key="2">
    <source>
        <dbReference type="Pfam" id="PF10545"/>
    </source>
</evidence>
<name>A0A1I7ZY31_9BILA</name>
<accession>A0A1I7ZY31</accession>
<evidence type="ECO:0000256" key="1">
    <source>
        <dbReference type="SAM" id="MobiDB-lite"/>
    </source>
</evidence>
<proteinExistence type="predicted"/>
<dbReference type="WBParaSite" id="L893_g30933.t1">
    <property type="protein sequence ID" value="L893_g30933.t1"/>
    <property type="gene ID" value="L893_g30933"/>
</dbReference>
<dbReference type="Proteomes" id="UP000095287">
    <property type="component" value="Unplaced"/>
</dbReference>